<gene>
    <name evidence="2" type="ORF">XENOCAPTIV_002161</name>
</gene>
<protein>
    <submittedName>
        <fullName evidence="2">Uncharacterized protein</fullName>
    </submittedName>
</protein>
<evidence type="ECO:0000313" key="3">
    <source>
        <dbReference type="Proteomes" id="UP001434883"/>
    </source>
</evidence>
<comment type="caution">
    <text evidence="2">The sequence shown here is derived from an EMBL/GenBank/DDBJ whole genome shotgun (WGS) entry which is preliminary data.</text>
</comment>
<reference evidence="2 3" key="1">
    <citation type="submission" date="2021-06" db="EMBL/GenBank/DDBJ databases">
        <authorList>
            <person name="Palmer J.M."/>
        </authorList>
    </citation>
    <scope>NUCLEOTIDE SEQUENCE [LARGE SCALE GENOMIC DNA]</scope>
    <source>
        <strain evidence="2 3">XC_2019</strain>
        <tissue evidence="2">Muscle</tissue>
    </source>
</reference>
<accession>A0ABV0QXZ6</accession>
<name>A0ABV0QXZ6_9TELE</name>
<organism evidence="2 3">
    <name type="scientific">Xenoophorus captivus</name>
    <dbReference type="NCBI Taxonomy" id="1517983"/>
    <lineage>
        <taxon>Eukaryota</taxon>
        <taxon>Metazoa</taxon>
        <taxon>Chordata</taxon>
        <taxon>Craniata</taxon>
        <taxon>Vertebrata</taxon>
        <taxon>Euteleostomi</taxon>
        <taxon>Actinopterygii</taxon>
        <taxon>Neopterygii</taxon>
        <taxon>Teleostei</taxon>
        <taxon>Neoteleostei</taxon>
        <taxon>Acanthomorphata</taxon>
        <taxon>Ovalentaria</taxon>
        <taxon>Atherinomorphae</taxon>
        <taxon>Cyprinodontiformes</taxon>
        <taxon>Goodeidae</taxon>
        <taxon>Xenoophorus</taxon>
    </lineage>
</organism>
<proteinExistence type="predicted"/>
<evidence type="ECO:0000256" key="1">
    <source>
        <dbReference type="SAM" id="MobiDB-lite"/>
    </source>
</evidence>
<dbReference type="EMBL" id="JAHRIN010026423">
    <property type="protein sequence ID" value="MEQ2200724.1"/>
    <property type="molecule type" value="Genomic_DNA"/>
</dbReference>
<keyword evidence="3" id="KW-1185">Reference proteome</keyword>
<evidence type="ECO:0000313" key="2">
    <source>
        <dbReference type="EMBL" id="MEQ2200724.1"/>
    </source>
</evidence>
<sequence>MIRSKFVQPEGVNETMSAAYEERKLKDGFYDACCKFKQHQEGGWEVEDSRLSRQSQAAGRLKVFTPGRRCRCTAAGTTSGWWSTERFITSASGPKGIQEGFGSSATMLERMQR</sequence>
<feature type="region of interest" description="Disordered" evidence="1">
    <location>
        <begin position="93"/>
        <end position="113"/>
    </location>
</feature>
<dbReference type="Proteomes" id="UP001434883">
    <property type="component" value="Unassembled WGS sequence"/>
</dbReference>